<protein>
    <recommendedName>
        <fullName evidence="2">Mtf2-like C-terminal domain-containing protein</fullName>
    </recommendedName>
</protein>
<dbReference type="GO" id="GO:0005739">
    <property type="term" value="C:mitochondrion"/>
    <property type="evidence" value="ECO:0007669"/>
    <property type="project" value="InterPro"/>
</dbReference>
<evidence type="ECO:0000313" key="3">
    <source>
        <dbReference type="EMBL" id="KAF2640435.1"/>
    </source>
</evidence>
<sequence>YRAFPRSRLPPSKTLTPFLYQTSTLQQWPQPIARRDASSRPQRRFDRDASSRPQRQFEHDVPFEGDALPPTLEEAERARQSTTITGSERAAFEKLYKNYKAPENEGRGANAGPPELDQIADEWYEDDEEKMKDMEGSDLDSLFDAAIAGKPLPHNLQNARRKKKKPDDLASLAKDILRPEQDEVKRKLKQVAAQRTTNLKAVQQKERERIQVLIGTAQTDKELWQTLETEVLGVIKALNLDETNKKGKALEMATRLPTTLNPDTPRFPTSPIDSAFHPPSVATPSPRDLRVLFHNYPYHIVLAVNLLRANFPSSPLPFAVIPTLKSHGRSAYALGATTQLYKVIIRATWHQHASYNEICALLQDMDNGGIECDMSTLNLINEILNEWDLSRSGRLGKGVQAVFRMEVFTEGVHRLRAWKEVVAKRLGAWSETRRREGGMVRKV</sequence>
<organism evidence="3 4">
    <name type="scientific">Massarina eburnea CBS 473.64</name>
    <dbReference type="NCBI Taxonomy" id="1395130"/>
    <lineage>
        <taxon>Eukaryota</taxon>
        <taxon>Fungi</taxon>
        <taxon>Dikarya</taxon>
        <taxon>Ascomycota</taxon>
        <taxon>Pezizomycotina</taxon>
        <taxon>Dothideomycetes</taxon>
        <taxon>Pleosporomycetidae</taxon>
        <taxon>Pleosporales</taxon>
        <taxon>Massarineae</taxon>
        <taxon>Massarinaceae</taxon>
        <taxon>Massarina</taxon>
    </lineage>
</organism>
<evidence type="ECO:0000259" key="2">
    <source>
        <dbReference type="Pfam" id="PF19189"/>
    </source>
</evidence>
<dbReference type="OrthoDB" id="2444174at2759"/>
<feature type="compositionally biased region" description="Basic and acidic residues" evidence="1">
    <location>
        <begin position="33"/>
        <end position="62"/>
    </location>
</feature>
<keyword evidence="4" id="KW-1185">Reference proteome</keyword>
<gene>
    <name evidence="3" type="ORF">P280DRAFT_378438</name>
</gene>
<accession>A0A6A6RYZ5</accession>
<reference evidence="3" key="1">
    <citation type="journal article" date="2020" name="Stud. Mycol.">
        <title>101 Dothideomycetes genomes: a test case for predicting lifestyles and emergence of pathogens.</title>
        <authorList>
            <person name="Haridas S."/>
            <person name="Albert R."/>
            <person name="Binder M."/>
            <person name="Bloem J."/>
            <person name="Labutti K."/>
            <person name="Salamov A."/>
            <person name="Andreopoulos B."/>
            <person name="Baker S."/>
            <person name="Barry K."/>
            <person name="Bills G."/>
            <person name="Bluhm B."/>
            <person name="Cannon C."/>
            <person name="Castanera R."/>
            <person name="Culley D."/>
            <person name="Daum C."/>
            <person name="Ezra D."/>
            <person name="Gonzalez J."/>
            <person name="Henrissat B."/>
            <person name="Kuo A."/>
            <person name="Liang C."/>
            <person name="Lipzen A."/>
            <person name="Lutzoni F."/>
            <person name="Magnuson J."/>
            <person name="Mondo S."/>
            <person name="Nolan M."/>
            <person name="Ohm R."/>
            <person name="Pangilinan J."/>
            <person name="Park H.-J."/>
            <person name="Ramirez L."/>
            <person name="Alfaro M."/>
            <person name="Sun H."/>
            <person name="Tritt A."/>
            <person name="Yoshinaga Y."/>
            <person name="Zwiers L.-H."/>
            <person name="Turgeon B."/>
            <person name="Goodwin S."/>
            <person name="Spatafora J."/>
            <person name="Crous P."/>
            <person name="Grigoriev I."/>
        </authorList>
    </citation>
    <scope>NUCLEOTIDE SEQUENCE</scope>
    <source>
        <strain evidence="3">CBS 473.64</strain>
    </source>
</reference>
<evidence type="ECO:0000256" key="1">
    <source>
        <dbReference type="SAM" id="MobiDB-lite"/>
    </source>
</evidence>
<evidence type="ECO:0000313" key="4">
    <source>
        <dbReference type="Proteomes" id="UP000799753"/>
    </source>
</evidence>
<dbReference type="InterPro" id="IPR040009">
    <property type="entry name" value="Mtf2/C5D6.12-like"/>
</dbReference>
<dbReference type="EMBL" id="MU006785">
    <property type="protein sequence ID" value="KAF2640435.1"/>
    <property type="molecule type" value="Genomic_DNA"/>
</dbReference>
<dbReference type="Proteomes" id="UP000799753">
    <property type="component" value="Unassembled WGS sequence"/>
</dbReference>
<dbReference type="PANTHER" id="PTHR39468:SF1">
    <property type="entry name" value="MTF2-LIKE C-TERMINAL DOMAIN-CONTAINING PROTEIN"/>
    <property type="match status" value="1"/>
</dbReference>
<feature type="region of interest" description="Disordered" evidence="1">
    <location>
        <begin position="26"/>
        <end position="69"/>
    </location>
</feature>
<dbReference type="Pfam" id="PF19189">
    <property type="entry name" value="Mtf2"/>
    <property type="match status" value="1"/>
</dbReference>
<feature type="non-terminal residue" evidence="3">
    <location>
        <position position="1"/>
    </location>
</feature>
<name>A0A6A6RYZ5_9PLEO</name>
<feature type="non-terminal residue" evidence="3">
    <location>
        <position position="443"/>
    </location>
</feature>
<dbReference type="AlphaFoldDB" id="A0A6A6RYZ5"/>
<dbReference type="PANTHER" id="PTHR39468">
    <property type="entry name" value="CHROMOSOME 7, WHOLE GENOME SHOTGUN SEQUENCE"/>
    <property type="match status" value="1"/>
</dbReference>
<proteinExistence type="predicted"/>
<feature type="domain" description="Mtf2-like C-terminal" evidence="2">
    <location>
        <begin position="202"/>
        <end position="400"/>
    </location>
</feature>
<dbReference type="InterPro" id="IPR043837">
    <property type="entry name" value="Mtf2-like_C"/>
</dbReference>